<reference evidence="1" key="1">
    <citation type="submission" date="2017-05" db="UniProtKB">
        <authorList>
            <consortium name="EnsemblMetazoa"/>
        </authorList>
    </citation>
    <scope>IDENTIFICATION</scope>
</reference>
<dbReference type="EnsemblMetazoa" id="Aqu2.1.29165_001">
    <property type="protein sequence ID" value="Aqu2.1.29165_001"/>
    <property type="gene ID" value="Aqu2.1.29165"/>
</dbReference>
<protein>
    <submittedName>
        <fullName evidence="1">Uncharacterized protein</fullName>
    </submittedName>
</protein>
<evidence type="ECO:0000313" key="1">
    <source>
        <dbReference type="EnsemblMetazoa" id="Aqu2.1.29165_001"/>
    </source>
</evidence>
<accession>A0A1X7UMF7</accession>
<dbReference type="AlphaFoldDB" id="A0A1X7UMF7"/>
<dbReference type="InParanoid" id="A0A1X7UMF7"/>
<name>A0A1X7UMF7_AMPQE</name>
<sequence length="68" mass="7596">METLNEVGIDGNHLPNPELHVVINGQPTKSDVWHSLVNVVEINAALGELKEINWLYTNVDYGLIDELT</sequence>
<proteinExistence type="predicted"/>
<organism evidence="1">
    <name type="scientific">Amphimedon queenslandica</name>
    <name type="common">Sponge</name>
    <dbReference type="NCBI Taxonomy" id="400682"/>
    <lineage>
        <taxon>Eukaryota</taxon>
        <taxon>Metazoa</taxon>
        <taxon>Porifera</taxon>
        <taxon>Demospongiae</taxon>
        <taxon>Heteroscleromorpha</taxon>
        <taxon>Haplosclerida</taxon>
        <taxon>Niphatidae</taxon>
        <taxon>Amphimedon</taxon>
    </lineage>
</organism>